<dbReference type="PANTHER" id="PTHR42731">
    <property type="entry name" value="SLL1084 PROTEIN"/>
    <property type="match status" value="1"/>
</dbReference>
<dbReference type="GO" id="GO:0003824">
    <property type="term" value="F:catalytic activity"/>
    <property type="evidence" value="ECO:0007669"/>
    <property type="project" value="InterPro"/>
</dbReference>
<dbReference type="Pfam" id="PF04055">
    <property type="entry name" value="Radical_SAM"/>
    <property type="match status" value="1"/>
</dbReference>
<evidence type="ECO:0000259" key="1">
    <source>
        <dbReference type="PROSITE" id="PS51918"/>
    </source>
</evidence>
<dbReference type="OrthoDB" id="9806827at2"/>
<dbReference type="Gene3D" id="3.80.30.20">
    <property type="entry name" value="tm_1862 like domain"/>
    <property type="match status" value="1"/>
</dbReference>
<accession>A0A3N5AXY3</accession>
<sequence>MRDVERLLRLVEKPGRYVGGEYNAVKKDWEKVKVRVAFAFPDVYEVGMSHLGLQILYAIVNGRPDALMERVFAPWPDMEALLRAERIPLFSLESRRALSDFDILAFTLQYELTYTNVLNMMELGGVSPLAAERRESEPLVIGGGPCAFNPEPLAAFFDLFVLGEGEEVVHELLDAYIRARQEGKGRQEFLREAAAIDGVYVPSFYEVRYQEDGRIASVRPLYPGIPEKVTKRVVANLDGAPFPVRPVIPWVEAVHDRGMIEIFRGCSRGCRFCQAGIIYRPVREKSLERLLVQGRELAKNTGYEEISLTSLSSVDYSRLLPLVDGLIETFTPDKVSISLPSLRADAFAVEIARRLQEVRKGTLTFAPEAGTQRLRNVINKRVTREELLRAVEAAFASGWLRVKLYFMVGLPTETEEDLDGIAALAGDVLRVGEECGVPKGKLRVTVSVACFVPKAHTPFQWEPQVPRAVLAEKIRYLKRRLKDRRIDFDWHDPEMSMLEAVFARGDRRLGAVLLGAWRRGCRFDGWREHFSLARWLEAFAEAGLQPEDYAQRRYAYGEVLPWDHIDVGVSREFLIEEHQRAYRGEITPDCRWEKCMACGVCPAFGVAPVLAEEDGLVSLPDHLS</sequence>
<dbReference type="SUPFAM" id="SSF102114">
    <property type="entry name" value="Radical SAM enzymes"/>
    <property type="match status" value="1"/>
</dbReference>
<dbReference type="Pfam" id="PF19864">
    <property type="entry name" value="Radical_SAM_N2"/>
    <property type="match status" value="1"/>
</dbReference>
<dbReference type="CDD" id="cd01335">
    <property type="entry name" value="Radical_SAM"/>
    <property type="match status" value="1"/>
</dbReference>
<keyword evidence="3" id="KW-1185">Reference proteome</keyword>
<organism evidence="2 3">
    <name type="scientific">Thermodesulfitimonas autotrophica</name>
    <dbReference type="NCBI Taxonomy" id="1894989"/>
    <lineage>
        <taxon>Bacteria</taxon>
        <taxon>Bacillati</taxon>
        <taxon>Bacillota</taxon>
        <taxon>Clostridia</taxon>
        <taxon>Thermoanaerobacterales</taxon>
        <taxon>Thermoanaerobacteraceae</taxon>
        <taxon>Thermodesulfitimonas</taxon>
    </lineage>
</organism>
<dbReference type="RefSeq" id="WP_123927732.1">
    <property type="nucleotide sequence ID" value="NZ_RKRE01000001.1"/>
</dbReference>
<dbReference type="GO" id="GO:0051536">
    <property type="term" value="F:iron-sulfur cluster binding"/>
    <property type="evidence" value="ECO:0007669"/>
    <property type="project" value="InterPro"/>
</dbReference>
<dbReference type="SFLD" id="SFLDS00029">
    <property type="entry name" value="Radical_SAM"/>
    <property type="match status" value="1"/>
</dbReference>
<dbReference type="Proteomes" id="UP000282654">
    <property type="component" value="Unassembled WGS sequence"/>
</dbReference>
<dbReference type="EMBL" id="RKRE01000001">
    <property type="protein sequence ID" value="RPF49763.1"/>
    <property type="molecule type" value="Genomic_DNA"/>
</dbReference>
<dbReference type="PANTHER" id="PTHR42731:SF1">
    <property type="entry name" value="RADICAL SAM DOMAIN PROTEIN"/>
    <property type="match status" value="1"/>
</dbReference>
<dbReference type="InterPro" id="IPR007197">
    <property type="entry name" value="rSAM"/>
</dbReference>
<proteinExistence type="predicted"/>
<dbReference type="PROSITE" id="PS51918">
    <property type="entry name" value="RADICAL_SAM"/>
    <property type="match status" value="1"/>
</dbReference>
<protein>
    <submittedName>
        <fullName evidence="2">Radical SAM family uncharacterized protein</fullName>
    </submittedName>
</protein>
<comment type="caution">
    <text evidence="2">The sequence shown here is derived from an EMBL/GenBank/DDBJ whole genome shotgun (WGS) entry which is preliminary data.</text>
</comment>
<dbReference type="InterPro" id="IPR023404">
    <property type="entry name" value="rSAM_horseshoe"/>
</dbReference>
<dbReference type="AlphaFoldDB" id="A0A3N5AXY3"/>
<dbReference type="SFLD" id="SFLDG01082">
    <property type="entry name" value="B12-binding_domain_containing"/>
    <property type="match status" value="1"/>
</dbReference>
<dbReference type="InterPro" id="IPR006638">
    <property type="entry name" value="Elp3/MiaA/NifB-like_rSAM"/>
</dbReference>
<dbReference type="InterPro" id="IPR023862">
    <property type="entry name" value="CHP03960_rSAM"/>
</dbReference>
<dbReference type="NCBIfam" id="TIGR03960">
    <property type="entry name" value="rSAM_fuse_unch"/>
    <property type="match status" value="1"/>
</dbReference>
<dbReference type="InterPro" id="IPR058240">
    <property type="entry name" value="rSAM_sf"/>
</dbReference>
<dbReference type="InterPro" id="IPR045784">
    <property type="entry name" value="Radical_SAM_N2"/>
</dbReference>
<feature type="domain" description="Radical SAM core" evidence="1">
    <location>
        <begin position="252"/>
        <end position="487"/>
    </location>
</feature>
<reference evidence="2 3" key="1">
    <citation type="submission" date="2018-11" db="EMBL/GenBank/DDBJ databases">
        <title>Genomic Encyclopedia of Type Strains, Phase IV (KMG-IV): sequencing the most valuable type-strain genomes for metagenomic binning, comparative biology and taxonomic classification.</title>
        <authorList>
            <person name="Goeker M."/>
        </authorList>
    </citation>
    <scope>NUCLEOTIDE SEQUENCE [LARGE SCALE GENOMIC DNA]</scope>
    <source>
        <strain evidence="2 3">DSM 102936</strain>
    </source>
</reference>
<dbReference type="SMART" id="SM00729">
    <property type="entry name" value="Elp3"/>
    <property type="match status" value="1"/>
</dbReference>
<name>A0A3N5AXY3_9THEO</name>
<evidence type="ECO:0000313" key="3">
    <source>
        <dbReference type="Proteomes" id="UP000282654"/>
    </source>
</evidence>
<gene>
    <name evidence="2" type="ORF">EDD75_0585</name>
</gene>
<evidence type="ECO:0000313" key="2">
    <source>
        <dbReference type="EMBL" id="RPF49763.1"/>
    </source>
</evidence>